<protein>
    <recommendedName>
        <fullName evidence="8">C2 domain-containing protein</fullName>
    </recommendedName>
</protein>
<dbReference type="InterPro" id="IPR035892">
    <property type="entry name" value="C2_domain_sf"/>
</dbReference>
<feature type="region of interest" description="Disordered" evidence="1">
    <location>
        <begin position="201"/>
        <end position="220"/>
    </location>
</feature>
<dbReference type="AlphaFoldDB" id="A0A397E7W1"/>
<keyword evidence="2" id="KW-0472">Membrane</keyword>
<keyword evidence="3" id="KW-0732">Signal</keyword>
<dbReference type="Proteomes" id="UP000266643">
    <property type="component" value="Unassembled WGS sequence"/>
</dbReference>
<evidence type="ECO:0000256" key="2">
    <source>
        <dbReference type="SAM" id="Phobius"/>
    </source>
</evidence>
<evidence type="ECO:0000313" key="4">
    <source>
        <dbReference type="EMBL" id="RHY63790.1"/>
    </source>
</evidence>
<evidence type="ECO:0000313" key="6">
    <source>
        <dbReference type="Proteomes" id="UP000265716"/>
    </source>
</evidence>
<dbReference type="SUPFAM" id="SSF49562">
    <property type="entry name" value="C2 domain (Calcium/lipid-binding domain, CaLB)"/>
    <property type="match status" value="1"/>
</dbReference>
<sequence>MMHLSPEHHHPTKLVLTLLSAALLPGPAMRNVHAVVTGSDKTFKCDPCHRKTTKPTWEDATFAFDVRDKTHLHVRVQLVGVKNLLKHKIGHFDLYLTEHRLATEGAHSLACPLVGGAGGIVNITMSLFREPQHTRDWARRQVAASSRRRRCHSLLQCVPTWSTREELFKNACGRCFLALVETHSMCDDSFTAKELLSHDASSSSTTASHDSSHEDHHNHHDSIQEMTLMNMLPPRASPNNTDDTTAPTIQEWMQARHPNGVFPCHPNDHHLDQVKLFPLLLQLMWLLPLSAIVLQLCIAHISR</sequence>
<feature type="compositionally biased region" description="Basic and acidic residues" evidence="1">
    <location>
        <begin position="210"/>
        <end position="220"/>
    </location>
</feature>
<keyword evidence="2" id="KW-1133">Transmembrane helix</keyword>
<reference evidence="6 7" key="1">
    <citation type="submission" date="2018-08" db="EMBL/GenBank/DDBJ databases">
        <title>Aphanomyces genome sequencing and annotation.</title>
        <authorList>
            <person name="Minardi D."/>
            <person name="Oidtmann B."/>
            <person name="Van Der Giezen M."/>
            <person name="Studholme D.J."/>
        </authorList>
    </citation>
    <scope>NUCLEOTIDE SEQUENCE [LARGE SCALE GENOMIC DNA]</scope>
    <source>
        <strain evidence="4 7">D2</strain>
        <strain evidence="5 6">SA</strain>
    </source>
</reference>
<feature type="transmembrane region" description="Helical" evidence="2">
    <location>
        <begin position="276"/>
        <end position="298"/>
    </location>
</feature>
<feature type="signal peptide" evidence="3">
    <location>
        <begin position="1"/>
        <end position="34"/>
    </location>
</feature>
<gene>
    <name evidence="4" type="ORF">DYB30_001457</name>
    <name evidence="5" type="ORF">DYB38_006369</name>
</gene>
<comment type="caution">
    <text evidence="5">The sequence shown here is derived from an EMBL/GenBank/DDBJ whole genome shotgun (WGS) entry which is preliminary data.</text>
</comment>
<dbReference type="VEuPathDB" id="FungiDB:H257_14467"/>
<feature type="chain" id="PRO_5036074537" description="C2 domain-containing protein" evidence="3">
    <location>
        <begin position="35"/>
        <end position="303"/>
    </location>
</feature>
<name>A0A397E7W1_APHAT</name>
<evidence type="ECO:0008006" key="8">
    <source>
        <dbReference type="Google" id="ProtNLM"/>
    </source>
</evidence>
<dbReference type="Proteomes" id="UP000265716">
    <property type="component" value="Unassembled WGS sequence"/>
</dbReference>
<dbReference type="EMBL" id="QUTD01005149">
    <property type="protein sequence ID" value="RHY63790.1"/>
    <property type="molecule type" value="Genomic_DNA"/>
</dbReference>
<evidence type="ECO:0000313" key="7">
    <source>
        <dbReference type="Proteomes" id="UP000266643"/>
    </source>
</evidence>
<proteinExistence type="predicted"/>
<accession>A0A397E7W1</accession>
<evidence type="ECO:0000256" key="1">
    <source>
        <dbReference type="SAM" id="MobiDB-lite"/>
    </source>
</evidence>
<organism evidence="5 6">
    <name type="scientific">Aphanomyces astaci</name>
    <name type="common">Crayfish plague agent</name>
    <dbReference type="NCBI Taxonomy" id="112090"/>
    <lineage>
        <taxon>Eukaryota</taxon>
        <taxon>Sar</taxon>
        <taxon>Stramenopiles</taxon>
        <taxon>Oomycota</taxon>
        <taxon>Saprolegniomycetes</taxon>
        <taxon>Saprolegniales</taxon>
        <taxon>Verrucalvaceae</taxon>
        <taxon>Aphanomyces</taxon>
    </lineage>
</organism>
<evidence type="ECO:0000256" key="3">
    <source>
        <dbReference type="SAM" id="SignalP"/>
    </source>
</evidence>
<dbReference type="EMBL" id="QUTC01001269">
    <property type="protein sequence ID" value="RHY77065.1"/>
    <property type="molecule type" value="Genomic_DNA"/>
</dbReference>
<keyword evidence="2" id="KW-0812">Transmembrane</keyword>
<evidence type="ECO:0000313" key="5">
    <source>
        <dbReference type="EMBL" id="RHY77065.1"/>
    </source>
</evidence>